<accession>A0A226DRS2</accession>
<proteinExistence type="predicted"/>
<dbReference type="Proteomes" id="UP000198287">
    <property type="component" value="Unassembled WGS sequence"/>
</dbReference>
<keyword evidence="1" id="KW-0732">Signal</keyword>
<comment type="caution">
    <text evidence="2">The sequence shown here is derived from an EMBL/GenBank/DDBJ whole genome shotgun (WGS) entry which is preliminary data.</text>
</comment>
<dbReference type="AlphaFoldDB" id="A0A226DRS2"/>
<evidence type="ECO:0000313" key="2">
    <source>
        <dbReference type="EMBL" id="OXA48202.1"/>
    </source>
</evidence>
<dbReference type="PROSITE" id="PS51257">
    <property type="entry name" value="PROKAR_LIPOPROTEIN"/>
    <property type="match status" value="1"/>
</dbReference>
<evidence type="ECO:0000256" key="1">
    <source>
        <dbReference type="SAM" id="SignalP"/>
    </source>
</evidence>
<feature type="chain" id="PRO_5012013887" evidence="1">
    <location>
        <begin position="21"/>
        <end position="102"/>
    </location>
</feature>
<protein>
    <submittedName>
        <fullName evidence="2">Uncharacterized protein</fullName>
    </submittedName>
</protein>
<reference evidence="2 3" key="1">
    <citation type="submission" date="2015-12" db="EMBL/GenBank/DDBJ databases">
        <title>The genome of Folsomia candida.</title>
        <authorList>
            <person name="Faddeeva A."/>
            <person name="Derks M.F."/>
            <person name="Anvar Y."/>
            <person name="Smit S."/>
            <person name="Van Straalen N."/>
            <person name="Roelofs D."/>
        </authorList>
    </citation>
    <scope>NUCLEOTIDE SEQUENCE [LARGE SCALE GENOMIC DNA]</scope>
    <source>
        <strain evidence="2 3">VU population</strain>
        <tissue evidence="2">Whole body</tissue>
    </source>
</reference>
<dbReference type="EMBL" id="LNIX01000012">
    <property type="protein sequence ID" value="OXA48202.1"/>
    <property type="molecule type" value="Genomic_DNA"/>
</dbReference>
<evidence type="ECO:0000313" key="3">
    <source>
        <dbReference type="Proteomes" id="UP000198287"/>
    </source>
</evidence>
<feature type="signal peptide" evidence="1">
    <location>
        <begin position="1"/>
        <end position="20"/>
    </location>
</feature>
<gene>
    <name evidence="2" type="ORF">Fcan01_17014</name>
</gene>
<name>A0A226DRS2_FOLCA</name>
<sequence>MGLRLFKVVQLLLLATSCFAQLAPCPTCNEEACCSAQCPNTFFCLVASGSAPECFQPPGTFAPPRVCIRPNCESCTSAQISCAGVTRICRSTAYHGVCSYNY</sequence>
<organism evidence="2 3">
    <name type="scientific">Folsomia candida</name>
    <name type="common">Springtail</name>
    <dbReference type="NCBI Taxonomy" id="158441"/>
    <lineage>
        <taxon>Eukaryota</taxon>
        <taxon>Metazoa</taxon>
        <taxon>Ecdysozoa</taxon>
        <taxon>Arthropoda</taxon>
        <taxon>Hexapoda</taxon>
        <taxon>Collembola</taxon>
        <taxon>Entomobryomorpha</taxon>
        <taxon>Isotomoidea</taxon>
        <taxon>Isotomidae</taxon>
        <taxon>Proisotominae</taxon>
        <taxon>Folsomia</taxon>
    </lineage>
</organism>
<keyword evidence="3" id="KW-1185">Reference proteome</keyword>